<dbReference type="Proteomes" id="UP000189935">
    <property type="component" value="Chromosome I"/>
</dbReference>
<name>A0A1M7EG01_9BRAD</name>
<organism evidence="1 2">
    <name type="scientific">Bradyrhizobium lablabi</name>
    <dbReference type="NCBI Taxonomy" id="722472"/>
    <lineage>
        <taxon>Bacteria</taxon>
        <taxon>Pseudomonadati</taxon>
        <taxon>Pseudomonadota</taxon>
        <taxon>Alphaproteobacteria</taxon>
        <taxon>Hyphomicrobiales</taxon>
        <taxon>Nitrobacteraceae</taxon>
        <taxon>Bradyrhizobium</taxon>
    </lineage>
</organism>
<reference evidence="1 2" key="1">
    <citation type="submission" date="2016-11" db="EMBL/GenBank/DDBJ databases">
        <authorList>
            <person name="Jaros S."/>
            <person name="Januszkiewicz K."/>
            <person name="Wedrychowicz H."/>
        </authorList>
    </citation>
    <scope>NUCLEOTIDE SEQUENCE [LARGE SCALE GENOMIC DNA]</scope>
    <source>
        <strain evidence="1 2">GAS499</strain>
    </source>
</reference>
<gene>
    <name evidence="1" type="ORF">SAMN05444159_7153</name>
</gene>
<sequence length="141" mass="15932">MPADYSHRHPRGLDHTMRFLQVDSSWYENYWLEERKPRPAGMVTRNLPTIVSCLRLACDRVASVRRAVLAIVLRPKTHPEIGTHRLIASLMAIIDSYVARNNDLAVAGAKLLEAHRAARPVPEREQMKPSCNPAVSCAHDM</sequence>
<evidence type="ECO:0000313" key="1">
    <source>
        <dbReference type="EMBL" id="SHL90647.1"/>
    </source>
</evidence>
<dbReference type="EMBL" id="LT670844">
    <property type="protein sequence ID" value="SHL90647.1"/>
    <property type="molecule type" value="Genomic_DNA"/>
</dbReference>
<dbReference type="AlphaFoldDB" id="A0A1M7EG01"/>
<accession>A0A1M7EG01</accession>
<dbReference type="RefSeq" id="WP_079544180.1">
    <property type="nucleotide sequence ID" value="NZ_LT670844.1"/>
</dbReference>
<proteinExistence type="predicted"/>
<protein>
    <submittedName>
        <fullName evidence="1">Uncharacterized protein</fullName>
    </submittedName>
</protein>
<evidence type="ECO:0000313" key="2">
    <source>
        <dbReference type="Proteomes" id="UP000189935"/>
    </source>
</evidence>